<evidence type="ECO:0000313" key="5">
    <source>
        <dbReference type="Proteomes" id="UP000316993"/>
    </source>
</evidence>
<dbReference type="PATRIC" id="fig|80878.5.peg.1666"/>
<comment type="caution">
    <text evidence="2">The sequence shown here is derived from an EMBL/GenBank/DDBJ whole genome shotgun (WGS) entry which is preliminary data.</text>
</comment>
<evidence type="ECO:0000256" key="1">
    <source>
        <dbReference type="SAM" id="Phobius"/>
    </source>
</evidence>
<keyword evidence="1" id="KW-1133">Transmembrane helix</keyword>
<dbReference type="OrthoDB" id="8564508at2"/>
<dbReference type="STRING" id="80878.RP29_10065"/>
<keyword evidence="1" id="KW-0472">Membrane</keyword>
<dbReference type="Proteomes" id="UP000316993">
    <property type="component" value="Unassembled WGS sequence"/>
</dbReference>
<evidence type="ECO:0000313" key="4">
    <source>
        <dbReference type="Proteomes" id="UP000032566"/>
    </source>
</evidence>
<gene>
    <name evidence="3" type="ORF">BDD18_2606</name>
    <name evidence="2" type="ORF">RP29_10065</name>
</gene>
<evidence type="ECO:0000313" key="3">
    <source>
        <dbReference type="EMBL" id="TQN03904.1"/>
    </source>
</evidence>
<protein>
    <submittedName>
        <fullName evidence="2">Uncharacterized protein</fullName>
    </submittedName>
</protein>
<evidence type="ECO:0000313" key="2">
    <source>
        <dbReference type="EMBL" id="KJA10620.1"/>
    </source>
</evidence>
<accession>A0A0D7K8G4</accession>
<dbReference type="EMBL" id="JXYQ01000030">
    <property type="protein sequence ID" value="KJA10620.1"/>
    <property type="molecule type" value="Genomic_DNA"/>
</dbReference>
<reference evidence="3 5" key="2">
    <citation type="submission" date="2019-06" db="EMBL/GenBank/DDBJ databases">
        <title>Genomic Encyclopedia of Archaeal and Bacterial Type Strains, Phase II (KMG-II): from individual species to whole genera.</title>
        <authorList>
            <person name="Goeker M."/>
        </authorList>
    </citation>
    <scope>NUCLEOTIDE SEQUENCE [LARGE SCALE GENOMIC DNA]</scope>
    <source>
        <strain evidence="3 5">DSM 7270</strain>
    </source>
</reference>
<sequence length="128" mass="13695">MVGWVTALKLVPWGDVIEATPQILQAAKKLLGATRKGKAEATAAGSIADAGTEAALPTDVQLQHLRERVLQLEQEQLDGAALIQSLAQQNAQVIQAVEDLRQHNRRLTLALTIVACACAGLLVWALKQ</sequence>
<organism evidence="2 4">
    <name type="scientific">Acidovorax temperans</name>
    <dbReference type="NCBI Taxonomy" id="80878"/>
    <lineage>
        <taxon>Bacteria</taxon>
        <taxon>Pseudomonadati</taxon>
        <taxon>Pseudomonadota</taxon>
        <taxon>Betaproteobacteria</taxon>
        <taxon>Burkholderiales</taxon>
        <taxon>Comamonadaceae</taxon>
        <taxon>Acidovorax</taxon>
    </lineage>
</organism>
<dbReference type="EMBL" id="VFPV01000002">
    <property type="protein sequence ID" value="TQN03904.1"/>
    <property type="molecule type" value="Genomic_DNA"/>
</dbReference>
<dbReference type="Proteomes" id="UP000032566">
    <property type="component" value="Unassembled WGS sequence"/>
</dbReference>
<reference evidence="2 4" key="1">
    <citation type="submission" date="2014-12" db="EMBL/GenBank/DDBJ databases">
        <title>Isolation of bacteria from lake water.</title>
        <authorList>
            <person name="Sheng K.-Y."/>
            <person name="Chin P.-S."/>
            <person name="Chan K.-G."/>
            <person name="Tan G.S."/>
        </authorList>
    </citation>
    <scope>NUCLEOTIDE SEQUENCE [LARGE SCALE GENOMIC DNA]</scope>
    <source>
        <strain evidence="2 4">KY4</strain>
    </source>
</reference>
<keyword evidence="1" id="KW-0812">Transmembrane</keyword>
<feature type="transmembrane region" description="Helical" evidence="1">
    <location>
        <begin position="107"/>
        <end position="126"/>
    </location>
</feature>
<name>A0A0D7K8G4_9BURK</name>
<proteinExistence type="predicted"/>
<dbReference type="AlphaFoldDB" id="A0A0D7K8G4"/>
<keyword evidence="4" id="KW-1185">Reference proteome</keyword>